<protein>
    <submittedName>
        <fullName evidence="3">Uncharacterized protein LOC100576597</fullName>
    </submittedName>
</protein>
<organism evidence="1">
    <name type="scientific">Apis mellifera</name>
    <name type="common">Honeybee</name>
    <dbReference type="NCBI Taxonomy" id="7460"/>
    <lineage>
        <taxon>Eukaryota</taxon>
        <taxon>Metazoa</taxon>
        <taxon>Ecdysozoa</taxon>
        <taxon>Arthropoda</taxon>
        <taxon>Hexapoda</taxon>
        <taxon>Insecta</taxon>
        <taxon>Pterygota</taxon>
        <taxon>Neoptera</taxon>
        <taxon>Endopterygota</taxon>
        <taxon>Hymenoptera</taxon>
        <taxon>Apocrita</taxon>
        <taxon>Aculeata</taxon>
        <taxon>Apoidea</taxon>
        <taxon>Anthophila</taxon>
        <taxon>Apidae</taxon>
        <taxon>Apis</taxon>
    </lineage>
</organism>
<evidence type="ECO:0000313" key="2">
    <source>
        <dbReference type="Proteomes" id="UP000005203"/>
    </source>
</evidence>
<dbReference type="KEGG" id="ame:100576597"/>
<name>A0A7M7L5G5_APIME</name>
<evidence type="ECO:0000313" key="3">
    <source>
        <dbReference type="RefSeq" id="XP_026296836.1"/>
    </source>
</evidence>
<reference evidence="1" key="1">
    <citation type="submission" date="2021-01" db="UniProtKB">
        <authorList>
            <consortium name="EnsemblMetazoa"/>
        </authorList>
    </citation>
    <scope>IDENTIFICATION</scope>
    <source>
        <strain evidence="1">DH4</strain>
    </source>
</reference>
<reference evidence="3" key="2">
    <citation type="submission" date="2025-04" db="UniProtKB">
        <authorList>
            <consortium name="RefSeq"/>
        </authorList>
    </citation>
    <scope>IDENTIFICATION</scope>
    <source>
        <strain evidence="3">DH4</strain>
        <tissue evidence="3">Whole body</tissue>
    </source>
</reference>
<keyword evidence="2" id="KW-1185">Reference proteome</keyword>
<dbReference type="GeneID" id="100576597"/>
<evidence type="ECO:0000313" key="1">
    <source>
        <dbReference type="EnsemblMetazoa" id="XP_026296836"/>
    </source>
</evidence>
<gene>
    <name evidence="3" type="primary">LOC100576597</name>
</gene>
<accession>A0A8B8GYK9</accession>
<sequence length="106" mass="12964">MIERVRENVKDRIYTLSWIDLKKFVERRERRKKMDILRVSRQQIKLIPLRSYHWQTSVERGWEQPDEGLAARCHWVTGKFCRPRHRQRPWLPADIPFTIEPLTAVN</sequence>
<proteinExistence type="predicted"/>
<dbReference type="RefSeq" id="XP_026296836.1">
    <property type="nucleotide sequence ID" value="XM_026441051.1"/>
</dbReference>
<dbReference type="Proteomes" id="UP000005203">
    <property type="component" value="Linkage group LG5"/>
</dbReference>
<dbReference type="AlphaFoldDB" id="A0A7M7L5G5"/>
<dbReference type="EnsemblMetazoa" id="XM_026441051">
    <property type="protein sequence ID" value="XP_026296836"/>
    <property type="gene ID" value="LOC100576597"/>
</dbReference>
<accession>A0A7M7L5G5</accession>